<feature type="domain" description="Flagellar basal body rod protein N-terminal" evidence="7">
    <location>
        <begin position="7"/>
        <end position="34"/>
    </location>
</feature>
<evidence type="ECO:0000259" key="8">
    <source>
        <dbReference type="Pfam" id="PF06429"/>
    </source>
</evidence>
<comment type="subcellular location">
    <subcellularLocation>
        <location evidence="1 6">Bacterial flagellum basal body</location>
    </subcellularLocation>
</comment>
<feature type="domain" description="Flagellar basal-body/hook protein C-terminal" evidence="8">
    <location>
        <begin position="105"/>
        <end position="149"/>
    </location>
</feature>
<gene>
    <name evidence="9" type="primary">flgC</name>
    <name evidence="9" type="ORF">EW093_03145</name>
</gene>
<dbReference type="EMBL" id="CP035807">
    <property type="protein sequence ID" value="QEN03736.1"/>
    <property type="molecule type" value="Genomic_DNA"/>
</dbReference>
<evidence type="ECO:0000256" key="2">
    <source>
        <dbReference type="ARBA" id="ARBA00009677"/>
    </source>
</evidence>
<keyword evidence="9" id="KW-0966">Cell projection</keyword>
<dbReference type="InterPro" id="IPR019776">
    <property type="entry name" value="Flagellar_basal_body_rod_CS"/>
</dbReference>
<dbReference type="InterPro" id="IPR001444">
    <property type="entry name" value="Flag_bb_rod_N"/>
</dbReference>
<accession>A0A5C1QAA8</accession>
<dbReference type="InterPro" id="IPR010930">
    <property type="entry name" value="Flg_bb/hook_C_dom"/>
</dbReference>
<evidence type="ECO:0000256" key="6">
    <source>
        <dbReference type="RuleBase" id="RU362062"/>
    </source>
</evidence>
<dbReference type="Pfam" id="PF06429">
    <property type="entry name" value="Flg_bbr_C"/>
    <property type="match status" value="1"/>
</dbReference>
<evidence type="ECO:0000259" key="7">
    <source>
        <dbReference type="Pfam" id="PF00460"/>
    </source>
</evidence>
<evidence type="ECO:0000256" key="3">
    <source>
        <dbReference type="ARBA" id="ARBA00017941"/>
    </source>
</evidence>
<name>A0A5C1QAA8_9SPIO</name>
<protein>
    <recommendedName>
        <fullName evidence="3 6">Flagellar basal-body rod protein FlgC</fullName>
    </recommendedName>
</protein>
<dbReference type="PROSITE" id="PS00588">
    <property type="entry name" value="FLAGELLA_BB_ROD"/>
    <property type="match status" value="1"/>
</dbReference>
<dbReference type="OrthoDB" id="9794148at2"/>
<evidence type="ECO:0000313" key="10">
    <source>
        <dbReference type="Proteomes" id="UP000323824"/>
    </source>
</evidence>
<dbReference type="AlphaFoldDB" id="A0A5C1QAA8"/>
<keyword evidence="10" id="KW-1185">Reference proteome</keyword>
<dbReference type="KEGG" id="sper:EW093_03145"/>
<evidence type="ECO:0000313" key="9">
    <source>
        <dbReference type="EMBL" id="QEN03736.1"/>
    </source>
</evidence>
<comment type="similarity">
    <text evidence="2">Belongs to the flagella basal body rod proteins family.</text>
</comment>
<dbReference type="PANTHER" id="PTHR30435:SF2">
    <property type="entry name" value="FLAGELLAR BASAL-BODY ROD PROTEIN FLGC"/>
    <property type="match status" value="1"/>
</dbReference>
<evidence type="ECO:0000256" key="1">
    <source>
        <dbReference type="ARBA" id="ARBA00004117"/>
    </source>
</evidence>
<dbReference type="PANTHER" id="PTHR30435">
    <property type="entry name" value="FLAGELLAR PROTEIN"/>
    <property type="match status" value="1"/>
</dbReference>
<organism evidence="9 10">
    <name type="scientific">Thiospirochaeta perfilievii</name>
    <dbReference type="NCBI Taxonomy" id="252967"/>
    <lineage>
        <taxon>Bacteria</taxon>
        <taxon>Pseudomonadati</taxon>
        <taxon>Spirochaetota</taxon>
        <taxon>Spirochaetia</taxon>
        <taxon>Spirochaetales</taxon>
        <taxon>Spirochaetaceae</taxon>
        <taxon>Thiospirochaeta</taxon>
    </lineage>
</organism>
<dbReference type="InterPro" id="IPR006299">
    <property type="entry name" value="FlgC"/>
</dbReference>
<reference evidence="9 10" key="2">
    <citation type="submission" date="2019-09" db="EMBL/GenBank/DDBJ databases">
        <title>Complete Genome Sequence and Methylome Analysis of free living Spirochaetas.</title>
        <authorList>
            <person name="Leshcheva N."/>
            <person name="Mikheeva N."/>
        </authorList>
    </citation>
    <scope>NUCLEOTIDE SEQUENCE [LARGE SCALE GENOMIC DNA]</scope>
    <source>
        <strain evidence="9 10">P</strain>
    </source>
</reference>
<keyword evidence="9" id="KW-0282">Flagellum</keyword>
<keyword evidence="4 6" id="KW-0975">Bacterial flagellum</keyword>
<keyword evidence="9" id="KW-0969">Cilium</keyword>
<dbReference type="GO" id="GO:0071978">
    <property type="term" value="P:bacterial-type flagellum-dependent swarming motility"/>
    <property type="evidence" value="ECO:0007669"/>
    <property type="project" value="TreeGrafter"/>
</dbReference>
<reference evidence="9 10" key="1">
    <citation type="submission" date="2019-02" db="EMBL/GenBank/DDBJ databases">
        <authorList>
            <person name="Fomenkov A."/>
            <person name="Dubinina G."/>
            <person name="Grabovich M."/>
            <person name="Vincze T."/>
            <person name="Roberts R.J."/>
        </authorList>
    </citation>
    <scope>NUCLEOTIDE SEQUENCE [LARGE SCALE GENOMIC DNA]</scope>
    <source>
        <strain evidence="9 10">P</strain>
    </source>
</reference>
<dbReference type="GO" id="GO:0030694">
    <property type="term" value="C:bacterial-type flagellum basal body, rod"/>
    <property type="evidence" value="ECO:0007669"/>
    <property type="project" value="UniProtKB-UniRule"/>
</dbReference>
<dbReference type="RefSeq" id="WP_149566994.1">
    <property type="nucleotide sequence ID" value="NZ_CP035807.1"/>
</dbReference>
<comment type="subunit">
    <text evidence="5 6">The basal body constitutes a major portion of the flagellar organelle and consists of four rings (L,P,S, and M) mounted on a central rod. The rod consists of about 26 subunits of FlgG in the distal portion, and FlgB, FlgC and FlgF are thought to build up the proximal portion of the rod with about 6 subunits each.</text>
</comment>
<evidence type="ECO:0000256" key="4">
    <source>
        <dbReference type="ARBA" id="ARBA00023143"/>
    </source>
</evidence>
<dbReference type="Pfam" id="PF00460">
    <property type="entry name" value="Flg_bb_rod"/>
    <property type="match status" value="1"/>
</dbReference>
<dbReference type="Proteomes" id="UP000323824">
    <property type="component" value="Chromosome"/>
</dbReference>
<sequence length="152" mass="16774">MGMFSSINTAASGLTAQRLRLDVISDNIANAETTRTSDGGPYRRSRVVLKSNVEQPYWNSPFQPKDLDNGVGKGVKVEKIEEDMDAELRQVWDPTHPDAIQVGPQKGYVLYPNVNPVTEMVDMISASRAYEANVSVIEGTKAMFNKALEIGR</sequence>
<proteinExistence type="inferred from homology"/>
<evidence type="ECO:0000256" key="5">
    <source>
        <dbReference type="ARBA" id="ARBA00025933"/>
    </source>
</evidence>
<dbReference type="NCBIfam" id="TIGR01395">
    <property type="entry name" value="FlgC"/>
    <property type="match status" value="1"/>
</dbReference>